<dbReference type="PANTHER" id="PTHR11474">
    <property type="entry name" value="TYROSINASE FAMILY MEMBER"/>
    <property type="match status" value="1"/>
</dbReference>
<accession>L8X5X1</accession>
<sequence length="379" mass="43028">MDSDLPVYLSGYHHKITAGHARRCEKLFSGYIAVHSVDKTHAVLSAEECTNPVVRKEWRNHSIEEKKEFIRAIKCMGNKPHRPNLTKTRLTPGVPLVNKSSTHYDDWVYLHVDSNQATHVVSPRHRWYLHAFETDMKNTCGFNGTMPYAHDVYNSPIFESDPEYGLGTWGKEEDDWIVTDGAFANTLRAYPVPHYVRRRFTPQPFVNNLIFPFEYANKTAFANETFTPEAIEFLVDNFEGDSAAFFAGVDGPRIQGVHNGLHILMGGQVHDMSDPSPTPSDPLFWFHHGQLDRTWARWQARRPANARSFYGGSVQDLARYDEFPTGESLKTEIRTPVVTAFSGVGPMANTQMTLPSSGMEEQDIRIEAVMSITSNYKNK</sequence>
<evidence type="ECO:0000313" key="3">
    <source>
        <dbReference type="EMBL" id="ELU44423.1"/>
    </source>
</evidence>
<evidence type="ECO:0000313" key="4">
    <source>
        <dbReference type="Proteomes" id="UP000011668"/>
    </source>
</evidence>
<dbReference type="GO" id="GO:0046872">
    <property type="term" value="F:metal ion binding"/>
    <property type="evidence" value="ECO:0007669"/>
    <property type="project" value="UniProtKB-KW"/>
</dbReference>
<dbReference type="HOGENOM" id="CLU_035914_1_3_1"/>
<name>L8X5X1_THACA</name>
<reference evidence="3 4" key="1">
    <citation type="journal article" date="2013" name="Nat. Commun.">
        <title>The evolution and pathogenic mechanisms of the rice sheath blight pathogen.</title>
        <authorList>
            <person name="Zheng A."/>
            <person name="Lin R."/>
            <person name="Xu L."/>
            <person name="Qin P."/>
            <person name="Tang C."/>
            <person name="Ai P."/>
            <person name="Zhang D."/>
            <person name="Liu Y."/>
            <person name="Sun Z."/>
            <person name="Feng H."/>
            <person name="Wang Y."/>
            <person name="Chen Y."/>
            <person name="Liang X."/>
            <person name="Fu R."/>
            <person name="Li Q."/>
            <person name="Zhang J."/>
            <person name="Yu X."/>
            <person name="Xie Z."/>
            <person name="Ding L."/>
            <person name="Guan P."/>
            <person name="Tang J."/>
            <person name="Liang Y."/>
            <person name="Wang S."/>
            <person name="Deng Q."/>
            <person name="Li S."/>
            <person name="Zhu J."/>
            <person name="Wang L."/>
            <person name="Liu H."/>
            <person name="Li P."/>
        </authorList>
    </citation>
    <scope>NUCLEOTIDE SEQUENCE [LARGE SCALE GENOMIC DNA]</scope>
    <source>
        <strain evidence="4">AG-1 IA</strain>
    </source>
</reference>
<protein>
    <submittedName>
        <fullName evidence="3">Tyrosinase domain-containing protein</fullName>
    </submittedName>
</protein>
<evidence type="ECO:0000256" key="1">
    <source>
        <dbReference type="ARBA" id="ARBA00022723"/>
    </source>
</evidence>
<proteinExistence type="predicted"/>
<dbReference type="InterPro" id="IPR008922">
    <property type="entry name" value="Di-copper_centre_dom_sf"/>
</dbReference>
<dbReference type="Pfam" id="PF00264">
    <property type="entry name" value="Tyrosinase"/>
    <property type="match status" value="1"/>
</dbReference>
<dbReference type="PRINTS" id="PR00092">
    <property type="entry name" value="TYROSINASE"/>
</dbReference>
<feature type="domain" description="Tyrosinase copper-binding" evidence="2">
    <location>
        <begin position="281"/>
        <end position="292"/>
    </location>
</feature>
<comment type="caution">
    <text evidence="3">The sequence shown here is derived from an EMBL/GenBank/DDBJ whole genome shotgun (WGS) entry which is preliminary data.</text>
</comment>
<organism evidence="3 4">
    <name type="scientific">Thanatephorus cucumeris (strain AG1-IA)</name>
    <name type="common">Rice sheath blight fungus</name>
    <name type="synonym">Rhizoctonia solani</name>
    <dbReference type="NCBI Taxonomy" id="983506"/>
    <lineage>
        <taxon>Eukaryota</taxon>
        <taxon>Fungi</taxon>
        <taxon>Dikarya</taxon>
        <taxon>Basidiomycota</taxon>
        <taxon>Agaricomycotina</taxon>
        <taxon>Agaricomycetes</taxon>
        <taxon>Cantharellales</taxon>
        <taxon>Ceratobasidiaceae</taxon>
        <taxon>Rhizoctonia</taxon>
        <taxon>Rhizoctonia solani AG-1</taxon>
    </lineage>
</organism>
<dbReference type="EMBL" id="AFRT01000312">
    <property type="protein sequence ID" value="ELU44423.1"/>
    <property type="molecule type" value="Genomic_DNA"/>
</dbReference>
<evidence type="ECO:0000259" key="2">
    <source>
        <dbReference type="PROSITE" id="PS00498"/>
    </source>
</evidence>
<dbReference type="InterPro" id="IPR002227">
    <property type="entry name" value="Tyrosinase_Cu-bd"/>
</dbReference>
<keyword evidence="1" id="KW-0479">Metal-binding</keyword>
<dbReference type="InterPro" id="IPR050316">
    <property type="entry name" value="Tyrosinase/Hemocyanin"/>
</dbReference>
<dbReference type="PANTHER" id="PTHR11474:SF127">
    <property type="entry name" value="TYROSINASE COPPER-BINDING DOMAIN-CONTAINING PROTEIN"/>
    <property type="match status" value="1"/>
</dbReference>
<dbReference type="OMA" id="FDTESWP"/>
<dbReference type="SUPFAM" id="SSF48056">
    <property type="entry name" value="Di-copper centre-containing domain"/>
    <property type="match status" value="1"/>
</dbReference>
<dbReference type="PROSITE" id="PS00498">
    <property type="entry name" value="TYROSINASE_2"/>
    <property type="match status" value="1"/>
</dbReference>
<dbReference type="OrthoDB" id="6132182at2759"/>
<keyword evidence="4" id="KW-1185">Reference proteome</keyword>
<dbReference type="Proteomes" id="UP000011668">
    <property type="component" value="Unassembled WGS sequence"/>
</dbReference>
<dbReference type="GO" id="GO:0016491">
    <property type="term" value="F:oxidoreductase activity"/>
    <property type="evidence" value="ECO:0007669"/>
    <property type="project" value="InterPro"/>
</dbReference>
<gene>
    <name evidence="3" type="ORF">AG1IA_01549</name>
</gene>
<dbReference type="Gene3D" id="1.10.1280.10">
    <property type="entry name" value="Di-copper center containing domain from catechol oxidase"/>
    <property type="match status" value="1"/>
</dbReference>
<dbReference type="AlphaFoldDB" id="L8X5X1"/>
<dbReference type="STRING" id="983506.L8X5X1"/>